<proteinExistence type="predicted"/>
<reference evidence="1 2" key="1">
    <citation type="submission" date="2016-07" db="EMBL/GenBank/DDBJ databases">
        <title>Pervasive Adenine N6-methylation of Active Genes in Fungi.</title>
        <authorList>
            <consortium name="DOE Joint Genome Institute"/>
            <person name="Mondo S.J."/>
            <person name="Dannebaum R.O."/>
            <person name="Kuo R.C."/>
            <person name="Labutti K."/>
            <person name="Haridas S."/>
            <person name="Kuo A."/>
            <person name="Salamov A."/>
            <person name="Ahrendt S.R."/>
            <person name="Lipzen A."/>
            <person name="Sullivan W."/>
            <person name="Andreopoulos W.B."/>
            <person name="Clum A."/>
            <person name="Lindquist E."/>
            <person name="Daum C."/>
            <person name="Ramamoorthy G.K."/>
            <person name="Gryganskyi A."/>
            <person name="Culley D."/>
            <person name="Magnuson J.K."/>
            <person name="James T.Y."/>
            <person name="O'Malley M.A."/>
            <person name="Stajich J.E."/>
            <person name="Spatafora J.W."/>
            <person name="Visel A."/>
            <person name="Grigoriev I.V."/>
        </authorList>
    </citation>
    <scope>NUCLEOTIDE SEQUENCE [LARGE SCALE GENOMIC DNA]</scope>
    <source>
        <strain evidence="1 2">NRRL 3116</strain>
    </source>
</reference>
<dbReference type="GeneID" id="33562047"/>
<dbReference type="AlphaFoldDB" id="A0A1Y2GSZ3"/>
<evidence type="ECO:0000313" key="2">
    <source>
        <dbReference type="Proteomes" id="UP000193648"/>
    </source>
</evidence>
<protein>
    <submittedName>
        <fullName evidence="1">Uncharacterized protein</fullName>
    </submittedName>
</protein>
<dbReference type="RefSeq" id="XP_021883192.1">
    <property type="nucleotide sequence ID" value="XM_022020203.1"/>
</dbReference>
<sequence>VRCLTTVYSFGTKVFESVEAKSATAYRDGKHVHSFGFVNQFFNSFLNGVRLLGTKEEVEVALCNLSVVQIYEDLD</sequence>
<dbReference type="Proteomes" id="UP000193648">
    <property type="component" value="Unassembled WGS sequence"/>
</dbReference>
<dbReference type="STRING" id="64571.A0A1Y2GSZ3"/>
<keyword evidence="2" id="KW-1185">Reference proteome</keyword>
<accession>A0A1Y2GSZ3</accession>
<feature type="non-terminal residue" evidence="1">
    <location>
        <position position="1"/>
    </location>
</feature>
<dbReference type="EMBL" id="MCFF01000011">
    <property type="protein sequence ID" value="ORZ21941.1"/>
    <property type="molecule type" value="Genomic_DNA"/>
</dbReference>
<gene>
    <name evidence="1" type="ORF">BCR41DRAFT_278409</name>
</gene>
<evidence type="ECO:0000313" key="1">
    <source>
        <dbReference type="EMBL" id="ORZ21941.1"/>
    </source>
</evidence>
<dbReference type="OrthoDB" id="10006572at2759"/>
<name>A0A1Y2GSZ3_9FUNG</name>
<feature type="non-terminal residue" evidence="1">
    <location>
        <position position="75"/>
    </location>
</feature>
<dbReference type="InParanoid" id="A0A1Y2GSZ3"/>
<dbReference type="Gene3D" id="2.70.50.80">
    <property type="match status" value="1"/>
</dbReference>
<comment type="caution">
    <text evidence="1">The sequence shown here is derived from an EMBL/GenBank/DDBJ whole genome shotgun (WGS) entry which is preliminary data.</text>
</comment>
<organism evidence="1 2">
    <name type="scientific">Lobosporangium transversale</name>
    <dbReference type="NCBI Taxonomy" id="64571"/>
    <lineage>
        <taxon>Eukaryota</taxon>
        <taxon>Fungi</taxon>
        <taxon>Fungi incertae sedis</taxon>
        <taxon>Mucoromycota</taxon>
        <taxon>Mortierellomycotina</taxon>
        <taxon>Mortierellomycetes</taxon>
        <taxon>Mortierellales</taxon>
        <taxon>Mortierellaceae</taxon>
        <taxon>Lobosporangium</taxon>
    </lineage>
</organism>